<dbReference type="AlphaFoldDB" id="G2EEG0"/>
<dbReference type="Proteomes" id="UP000003730">
    <property type="component" value="Unassembled WGS sequence"/>
</dbReference>
<evidence type="ECO:0000313" key="2">
    <source>
        <dbReference type="Proteomes" id="UP000003730"/>
    </source>
</evidence>
<accession>G2EEG0</accession>
<organism evidence="1 2">
    <name type="scientific">Bizionia argentinensis JUB59</name>
    <dbReference type="NCBI Taxonomy" id="1046627"/>
    <lineage>
        <taxon>Bacteria</taxon>
        <taxon>Pseudomonadati</taxon>
        <taxon>Bacteroidota</taxon>
        <taxon>Flavobacteriia</taxon>
        <taxon>Flavobacteriales</taxon>
        <taxon>Flavobacteriaceae</taxon>
        <taxon>Bizionia</taxon>
    </lineage>
</organism>
<reference evidence="1 2" key="1">
    <citation type="journal article" date="2008" name="Int. J. Syst. Evol. Microbiol.">
        <title>Bizionia argentinensis sp. nov., isolated from surface marine water in Antarctica.</title>
        <authorList>
            <person name="Bercovich A."/>
            <person name="Vazquez S.C."/>
            <person name="Yankilevich P."/>
            <person name="Coria S.H."/>
            <person name="Foti M."/>
            <person name="Hernandez E."/>
            <person name="Vidal A."/>
            <person name="Ruberto L."/>
            <person name="Melo C."/>
            <person name="Marenssi S."/>
            <person name="Criscuolo M."/>
            <person name="Memoli M."/>
            <person name="Arguelles M."/>
            <person name="Mac Cormack W.P."/>
        </authorList>
    </citation>
    <scope>NUCLEOTIDE SEQUENCE [LARGE SCALE GENOMIC DNA]</scope>
    <source>
        <strain evidence="1 2">JUB59</strain>
    </source>
</reference>
<name>G2EEG0_9FLAO</name>
<dbReference type="EMBL" id="AFXZ01000034">
    <property type="protein sequence ID" value="EGV43100.2"/>
    <property type="molecule type" value="Genomic_DNA"/>
</dbReference>
<dbReference type="OrthoDB" id="1175973at2"/>
<comment type="caution">
    <text evidence="1">The sequence shown here is derived from an EMBL/GenBank/DDBJ whole genome shotgun (WGS) entry which is preliminary data.</text>
</comment>
<sequence length="230" mass="26203">MMDFKTMIQLPVLEISQVLKILQEISDKERAQEKPNMPKVIISTQTGNVSGYFVNYDIDKNVVLLCNWYENNAELQYIQFHSISSICIGNVHNYIYLLSDGKIPFTPSESDIPTMLQLKKEIKNLELDFQSALENEIAVTFKYDEIPDNTSKYYALKVLNALNETINSIATNNLSKEAFNAVIANVIFKFGDVNKVTLEKDTLLISFNISKGWKSVSLKSELQDLIEKCL</sequence>
<keyword evidence="2" id="KW-1185">Reference proteome</keyword>
<dbReference type="eggNOG" id="ENOG502ZFZ6">
    <property type="taxonomic scope" value="Bacteria"/>
</dbReference>
<proteinExistence type="predicted"/>
<evidence type="ECO:0000313" key="1">
    <source>
        <dbReference type="EMBL" id="EGV43100.2"/>
    </source>
</evidence>
<gene>
    <name evidence="1" type="ORF">BZARG_1061</name>
</gene>
<protein>
    <submittedName>
        <fullName evidence="1">Uncharacterized protein</fullName>
    </submittedName>
</protein>